<dbReference type="Gramene" id="Jr12_07440_p1">
    <property type="protein sequence ID" value="cds.Jr12_07440_p1"/>
    <property type="gene ID" value="Jr12_07440"/>
</dbReference>
<evidence type="ECO:0000313" key="2">
    <source>
        <dbReference type="Proteomes" id="UP000619265"/>
    </source>
</evidence>
<comment type="caution">
    <text evidence="1">The sequence shown here is derived from an EMBL/GenBank/DDBJ whole genome shotgun (WGS) entry which is preliminary data.</text>
</comment>
<dbReference type="AlphaFoldDB" id="A0A833T361"/>
<sequence>MKDLGDLSYFLGMEAHRISNGLNQRQSKYILDLFYRASMIGAKPYAAPSVSGTKLSSFEGSSLSETETITYRQLVGGLQYCTLTRPDLAYSVNQLFQFMHSLTTSHWIALKRVLRYLEGSVDHGLFYSKGKSQLNIYSDSDWARNPDNRCSTTGYDVFFGSCLVSWFARKQSVVSRSSIEAEYQTLSYATAEAYWIRMLLQELHLSLSTPPTIWCDDIGALSLVSNPIYHARTKYIEIDFHFIREKMLNKDIIIRFISTIDQIADVSTKGISTSRFTTLRDKLLVIPPPNSLRGAVGVNPHDSACKPESLADKDFPQ</sequence>
<proteinExistence type="predicted"/>
<organism evidence="1 2">
    <name type="scientific">Juglans regia</name>
    <name type="common">English walnut</name>
    <dbReference type="NCBI Taxonomy" id="51240"/>
    <lineage>
        <taxon>Eukaryota</taxon>
        <taxon>Viridiplantae</taxon>
        <taxon>Streptophyta</taxon>
        <taxon>Embryophyta</taxon>
        <taxon>Tracheophyta</taxon>
        <taxon>Spermatophyta</taxon>
        <taxon>Magnoliopsida</taxon>
        <taxon>eudicotyledons</taxon>
        <taxon>Gunneridae</taxon>
        <taxon>Pentapetalae</taxon>
        <taxon>rosids</taxon>
        <taxon>fabids</taxon>
        <taxon>Fagales</taxon>
        <taxon>Juglandaceae</taxon>
        <taxon>Juglans</taxon>
    </lineage>
</organism>
<accession>A0A833T361</accession>
<evidence type="ECO:0000313" key="1">
    <source>
        <dbReference type="EMBL" id="KAF5451966.1"/>
    </source>
</evidence>
<dbReference type="CDD" id="cd09272">
    <property type="entry name" value="RNase_HI_RT_Ty1"/>
    <property type="match status" value="1"/>
</dbReference>
<evidence type="ECO:0008006" key="3">
    <source>
        <dbReference type="Google" id="ProtNLM"/>
    </source>
</evidence>
<reference evidence="1" key="1">
    <citation type="submission" date="2015-10" db="EMBL/GenBank/DDBJ databases">
        <authorList>
            <person name="Martinez-Garcia P.J."/>
            <person name="Crepeau M.W."/>
            <person name="Puiu D."/>
            <person name="Gonzalez-Ibeas D."/>
            <person name="Whalen J."/>
            <person name="Stevens K."/>
            <person name="Paul R."/>
            <person name="Butterfield T."/>
            <person name="Britton M."/>
            <person name="Reagan R."/>
            <person name="Chakraborty S."/>
            <person name="Walawage S.L."/>
            <person name="Vasquez-Gross H.A."/>
            <person name="Cardeno C."/>
            <person name="Famula R."/>
            <person name="Pratt K."/>
            <person name="Kuruganti S."/>
            <person name="Aradhya M.K."/>
            <person name="Leslie C.A."/>
            <person name="Dandekar A.M."/>
            <person name="Salzberg S.L."/>
            <person name="Wegrzyn J.L."/>
            <person name="Langley C.H."/>
            <person name="Neale D.B."/>
        </authorList>
    </citation>
    <scope>NUCLEOTIDE SEQUENCE</scope>
    <source>
        <tissue evidence="1">Leaves</tissue>
    </source>
</reference>
<name>A0A833T361_JUGRE</name>
<dbReference type="PANTHER" id="PTHR11439:SF500">
    <property type="entry name" value="RNA-DIRECTED DNA POLYMERASE"/>
    <property type="match status" value="1"/>
</dbReference>
<dbReference type="Proteomes" id="UP000619265">
    <property type="component" value="Unassembled WGS sequence"/>
</dbReference>
<gene>
    <name evidence="1" type="ORF">F2P56_027014</name>
</gene>
<protein>
    <recommendedName>
        <fullName evidence="3">Secreted RxLR effector protein 161-like</fullName>
    </recommendedName>
</protein>
<dbReference type="InterPro" id="IPR043502">
    <property type="entry name" value="DNA/RNA_pol_sf"/>
</dbReference>
<dbReference type="SUPFAM" id="SSF56672">
    <property type="entry name" value="DNA/RNA polymerases"/>
    <property type="match status" value="1"/>
</dbReference>
<dbReference type="PANTHER" id="PTHR11439">
    <property type="entry name" value="GAG-POL-RELATED RETROTRANSPOSON"/>
    <property type="match status" value="1"/>
</dbReference>
<reference evidence="1" key="2">
    <citation type="submission" date="2020-03" db="EMBL/GenBank/DDBJ databases">
        <title>Walnut 2.0.</title>
        <authorList>
            <person name="Marrano A."/>
            <person name="Britton M."/>
            <person name="Zimin A.V."/>
            <person name="Zaini P.A."/>
            <person name="Workman R."/>
            <person name="Puiu D."/>
            <person name="Bianco L."/>
            <person name="Allen B.J."/>
            <person name="Troggio M."/>
            <person name="Leslie C.A."/>
            <person name="Timp W."/>
            <person name="Dendekar A."/>
            <person name="Salzberg S.L."/>
            <person name="Neale D.B."/>
        </authorList>
    </citation>
    <scope>NUCLEOTIDE SEQUENCE</scope>
    <source>
        <tissue evidence="1">Leaves</tissue>
    </source>
</reference>
<dbReference type="EMBL" id="LIHL02000012">
    <property type="protein sequence ID" value="KAF5451966.1"/>
    <property type="molecule type" value="Genomic_DNA"/>
</dbReference>